<proteinExistence type="predicted"/>
<dbReference type="KEGG" id="pani:DCO16_06335"/>
<name>A0A6M9PUX3_9BURK</name>
<dbReference type="RefSeq" id="WP_173942871.1">
    <property type="nucleotide sequence ID" value="NZ_CBCSCD010000001.1"/>
</dbReference>
<evidence type="ECO:0008006" key="4">
    <source>
        <dbReference type="Google" id="ProtNLM"/>
    </source>
</evidence>
<feature type="chain" id="PRO_5026986677" description="Lipoprotein" evidence="1">
    <location>
        <begin position="18"/>
        <end position="282"/>
    </location>
</feature>
<dbReference type="Proteomes" id="UP000500806">
    <property type="component" value="Chromosome"/>
</dbReference>
<keyword evidence="1" id="KW-0732">Signal</keyword>
<reference evidence="2 3" key="1">
    <citation type="submission" date="2018-04" db="EMBL/GenBank/DDBJ databases">
        <title>Polynucleobacter sp. LimPoW16 genome.</title>
        <authorList>
            <person name="Hahn M.W."/>
        </authorList>
    </citation>
    <scope>NUCLEOTIDE SEQUENCE [LARGE SCALE GENOMIC DNA]</scope>
    <source>
        <strain evidence="2 3">LimPoW16</strain>
    </source>
</reference>
<keyword evidence="3" id="KW-1185">Reference proteome</keyword>
<evidence type="ECO:0000313" key="3">
    <source>
        <dbReference type="Proteomes" id="UP000500806"/>
    </source>
</evidence>
<protein>
    <recommendedName>
        <fullName evidence="4">Lipoprotein</fullName>
    </recommendedName>
</protein>
<feature type="signal peptide" evidence="1">
    <location>
        <begin position="1"/>
        <end position="17"/>
    </location>
</feature>
<evidence type="ECO:0000256" key="1">
    <source>
        <dbReference type="SAM" id="SignalP"/>
    </source>
</evidence>
<dbReference type="AlphaFoldDB" id="A0A6M9PUX3"/>
<gene>
    <name evidence="2" type="ORF">DCO16_06335</name>
</gene>
<sequence>MKLLLCLISALTLVACASKPRYQSYSTPTYSAPARTYSTPTYSYTNQNIYQRPAQRVISTTPARPITSPPIAVSNFERLSYEDLVRFEPNCEKRTEQVALLEEQLKRNRFYMVSGVEGNSYPDKISKSYYSLAKYRIWSLRFACQGTEVSREVIKADLQAVPNAAPQSTPRCYFEEITEAKIAVKQVGYRNSDLSNDQTSTRREICTNFPYVADKPFIRVGEHISFTPKEMSDGQAKSSLRRWRGNIYQLASKTEIHQNQAVRFTLVAVRSGINQWTVVDKF</sequence>
<evidence type="ECO:0000313" key="2">
    <source>
        <dbReference type="EMBL" id="QKM62707.1"/>
    </source>
</evidence>
<organism evidence="2 3">
    <name type="scientific">Polynucleobacter antarcticus</name>
    <dbReference type="NCBI Taxonomy" id="1743162"/>
    <lineage>
        <taxon>Bacteria</taxon>
        <taxon>Pseudomonadati</taxon>
        <taxon>Pseudomonadota</taxon>
        <taxon>Betaproteobacteria</taxon>
        <taxon>Burkholderiales</taxon>
        <taxon>Burkholderiaceae</taxon>
        <taxon>Polynucleobacter</taxon>
    </lineage>
</organism>
<dbReference type="PROSITE" id="PS51257">
    <property type="entry name" value="PROKAR_LIPOPROTEIN"/>
    <property type="match status" value="1"/>
</dbReference>
<accession>A0A6M9PUX3</accession>
<dbReference type="EMBL" id="CP028941">
    <property type="protein sequence ID" value="QKM62707.1"/>
    <property type="molecule type" value="Genomic_DNA"/>
</dbReference>